<evidence type="ECO:0000256" key="1">
    <source>
        <dbReference type="SAM" id="MobiDB-lite"/>
    </source>
</evidence>
<organism evidence="2 3">
    <name type="scientific">Friedmanniomyces simplex</name>
    <dbReference type="NCBI Taxonomy" id="329884"/>
    <lineage>
        <taxon>Eukaryota</taxon>
        <taxon>Fungi</taxon>
        <taxon>Dikarya</taxon>
        <taxon>Ascomycota</taxon>
        <taxon>Pezizomycotina</taxon>
        <taxon>Dothideomycetes</taxon>
        <taxon>Dothideomycetidae</taxon>
        <taxon>Mycosphaerellales</taxon>
        <taxon>Teratosphaeriaceae</taxon>
        <taxon>Friedmanniomyces</taxon>
    </lineage>
</organism>
<keyword evidence="3" id="KW-1185">Reference proteome</keyword>
<dbReference type="Proteomes" id="UP000309340">
    <property type="component" value="Unassembled WGS sequence"/>
</dbReference>
<sequence length="247" mass="28116">MHRNWQGLRRYRIDRPWNQQLQKSHSHRTLQNQMASISPSILCAEFGNLEVQAGALKHLRCSRFKYQPAQRVTRPLRFDDIKETQSSGPKFVINSETFAAKYGVCKVKTIKQRKPATKPSASSVVSTTPKLPKRLSFIAPVPSTPFGANENDEDAFMLFPDLQQPYSALRDDTASYRNQAFEAQEAEANKVYKHGHSPIDRKDMIQRILHLGAYRTPNRPKRRSVLKQTPRTPIESTVADGSPMALD</sequence>
<gene>
    <name evidence="2" type="ORF">B0A55_01549</name>
</gene>
<evidence type="ECO:0000313" key="2">
    <source>
        <dbReference type="EMBL" id="TKA82954.1"/>
    </source>
</evidence>
<reference evidence="2 3" key="1">
    <citation type="submission" date="2017-03" db="EMBL/GenBank/DDBJ databases">
        <title>Genomes of endolithic fungi from Antarctica.</title>
        <authorList>
            <person name="Coleine C."/>
            <person name="Masonjones S."/>
            <person name="Stajich J.E."/>
        </authorList>
    </citation>
    <scope>NUCLEOTIDE SEQUENCE [LARGE SCALE GENOMIC DNA]</scope>
    <source>
        <strain evidence="2 3">CCFEE 5184</strain>
    </source>
</reference>
<feature type="region of interest" description="Disordered" evidence="1">
    <location>
        <begin position="216"/>
        <end position="247"/>
    </location>
</feature>
<comment type="caution">
    <text evidence="2">The sequence shown here is derived from an EMBL/GenBank/DDBJ whole genome shotgun (WGS) entry which is preliminary data.</text>
</comment>
<accession>A0A4U0XY83</accession>
<feature type="compositionally biased region" description="Polar residues" evidence="1">
    <location>
        <begin position="226"/>
        <end position="235"/>
    </location>
</feature>
<proteinExistence type="predicted"/>
<evidence type="ECO:0000313" key="3">
    <source>
        <dbReference type="Proteomes" id="UP000309340"/>
    </source>
</evidence>
<dbReference type="EMBL" id="NAJQ01000020">
    <property type="protein sequence ID" value="TKA82954.1"/>
    <property type="molecule type" value="Genomic_DNA"/>
</dbReference>
<dbReference type="AlphaFoldDB" id="A0A4U0XY83"/>
<name>A0A4U0XY83_9PEZI</name>
<protein>
    <submittedName>
        <fullName evidence="2">Uncharacterized protein</fullName>
    </submittedName>
</protein>
<dbReference type="OrthoDB" id="3883709at2759"/>